<dbReference type="GO" id="GO:0006465">
    <property type="term" value="P:signal peptide processing"/>
    <property type="evidence" value="ECO:0007669"/>
    <property type="project" value="TreeGrafter"/>
</dbReference>
<dbReference type="AlphaFoldDB" id="A0A127JX03"/>
<keyword evidence="5" id="KW-1185">Reference proteome</keyword>
<keyword evidence="2" id="KW-1133">Transmembrane helix</keyword>
<feature type="domain" description="Prepilin type IV endopeptidase peptidase" evidence="3">
    <location>
        <begin position="20"/>
        <end position="121"/>
    </location>
</feature>
<protein>
    <recommendedName>
        <fullName evidence="3">Prepilin type IV endopeptidase peptidase domain-containing protein</fullName>
    </recommendedName>
</protein>
<feature type="transmembrane region" description="Helical" evidence="2">
    <location>
        <begin position="165"/>
        <end position="185"/>
    </location>
</feature>
<dbReference type="Proteomes" id="UP000070433">
    <property type="component" value="Chromosome"/>
</dbReference>
<feature type="transmembrane region" description="Helical" evidence="2">
    <location>
        <begin position="38"/>
        <end position="56"/>
    </location>
</feature>
<dbReference type="Pfam" id="PF01478">
    <property type="entry name" value="Peptidase_A24"/>
    <property type="match status" value="1"/>
</dbReference>
<dbReference type="InterPro" id="IPR000045">
    <property type="entry name" value="Prepilin_IV_endopep_pep"/>
</dbReference>
<dbReference type="EMBL" id="CP010951">
    <property type="protein sequence ID" value="AMO24454.1"/>
    <property type="molecule type" value="Genomic_DNA"/>
</dbReference>
<evidence type="ECO:0000256" key="1">
    <source>
        <dbReference type="ARBA" id="ARBA00005801"/>
    </source>
</evidence>
<gene>
    <name evidence="4" type="ORF">UC35_18450</name>
</gene>
<dbReference type="InterPro" id="IPR050882">
    <property type="entry name" value="Prepilin_peptidase/N-MTase"/>
</dbReference>
<keyword evidence="2" id="KW-0472">Membrane</keyword>
<dbReference type="PANTHER" id="PTHR30487">
    <property type="entry name" value="TYPE 4 PREPILIN-LIKE PROTEINS LEADER PEPTIDE-PROCESSING ENZYME"/>
    <property type="match status" value="1"/>
</dbReference>
<dbReference type="RefSeq" id="WP_061502267.1">
    <property type="nucleotide sequence ID" value="NZ_CP010951.1"/>
</dbReference>
<feature type="transmembrane region" description="Helical" evidence="2">
    <location>
        <begin position="93"/>
        <end position="126"/>
    </location>
</feature>
<evidence type="ECO:0000259" key="3">
    <source>
        <dbReference type="Pfam" id="PF01478"/>
    </source>
</evidence>
<dbReference type="Gene3D" id="1.20.120.1220">
    <property type="match status" value="1"/>
</dbReference>
<comment type="similarity">
    <text evidence="1">Belongs to the peptidase A24 family.</text>
</comment>
<dbReference type="PANTHER" id="PTHR30487:SF0">
    <property type="entry name" value="PREPILIN LEADER PEPTIDASE_N-METHYLTRANSFERASE-RELATED"/>
    <property type="match status" value="1"/>
</dbReference>
<keyword evidence="2" id="KW-0812">Transmembrane</keyword>
<evidence type="ECO:0000313" key="5">
    <source>
        <dbReference type="Proteomes" id="UP000070433"/>
    </source>
</evidence>
<name>A0A127JX03_9BURK</name>
<evidence type="ECO:0000313" key="4">
    <source>
        <dbReference type="EMBL" id="AMO24454.1"/>
    </source>
</evidence>
<dbReference type="GO" id="GO:0004190">
    <property type="term" value="F:aspartic-type endopeptidase activity"/>
    <property type="evidence" value="ECO:0007669"/>
    <property type="project" value="InterPro"/>
</dbReference>
<dbReference type="GO" id="GO:0005886">
    <property type="term" value="C:plasma membrane"/>
    <property type="evidence" value="ECO:0007669"/>
    <property type="project" value="TreeGrafter"/>
</dbReference>
<feature type="transmembrane region" description="Helical" evidence="2">
    <location>
        <begin position="62"/>
        <end position="81"/>
    </location>
</feature>
<dbReference type="OrthoDB" id="5508079at2"/>
<sequence length="186" mass="19747">MLQLNLIPHALTQPVVALLVLDAMLLAAAVIDWRTFRLPNWLTLGGAAVGLTMSVLPEGIGFFESLLGAGTGLIVLLPLYAMGMTGAGDIKLMAAVGAFLGLPHVLFAILCTLIVGGIVAIGFAMWRRSVARMVLNARDLMQLTALAAVHGERPQLGLISSIGRLPYGICVCAGTYAWLLWVYVIH</sequence>
<feature type="transmembrane region" description="Helical" evidence="2">
    <location>
        <begin position="12"/>
        <end position="31"/>
    </location>
</feature>
<reference evidence="4 5" key="1">
    <citation type="journal article" date="2014" name="Int. J. Syst. Evol. Microbiol.">
        <title>Ramlibacter solisilvae sp. nov., isolated from forest soil, and emended description of the genus Ramlibacter.</title>
        <authorList>
            <person name="Lee H.J."/>
            <person name="Lee S.H."/>
            <person name="Lee S.S."/>
            <person name="Lee J.S."/>
            <person name="Kim Y."/>
            <person name="Kim S.C."/>
            <person name="Jeon C.O."/>
        </authorList>
    </citation>
    <scope>NUCLEOTIDE SEQUENCE [LARGE SCALE GENOMIC DNA]</scope>
    <source>
        <strain evidence="4 5">5-10</strain>
    </source>
</reference>
<proteinExistence type="inferred from homology"/>
<evidence type="ECO:0000256" key="2">
    <source>
        <dbReference type="SAM" id="Phobius"/>
    </source>
</evidence>
<accession>A0A127JX03</accession>
<organism evidence="4 5">
    <name type="scientific">Ramlibacter tataouinensis</name>
    <dbReference type="NCBI Taxonomy" id="94132"/>
    <lineage>
        <taxon>Bacteria</taxon>
        <taxon>Pseudomonadati</taxon>
        <taxon>Pseudomonadota</taxon>
        <taxon>Betaproteobacteria</taxon>
        <taxon>Burkholderiales</taxon>
        <taxon>Comamonadaceae</taxon>
        <taxon>Ramlibacter</taxon>
    </lineage>
</organism>